<dbReference type="OrthoDB" id="2971563at2"/>
<keyword evidence="2" id="KW-0378">Hydrolase</keyword>
<dbReference type="SMART" id="SM00849">
    <property type="entry name" value="Lactamase_B"/>
    <property type="match status" value="1"/>
</dbReference>
<dbReference type="Gene3D" id="3.60.15.10">
    <property type="entry name" value="Ribonuclease Z/Hydroxyacylglutathione hydrolase-like"/>
    <property type="match status" value="1"/>
</dbReference>
<dbReference type="SUPFAM" id="SSF56281">
    <property type="entry name" value="Metallo-hydrolase/oxidoreductase"/>
    <property type="match status" value="1"/>
</dbReference>
<dbReference type="PANTHER" id="PTHR42951">
    <property type="entry name" value="METALLO-BETA-LACTAMASE DOMAIN-CONTAINING"/>
    <property type="match status" value="1"/>
</dbReference>
<dbReference type="RefSeq" id="WP_106244776.1">
    <property type="nucleotide sequence ID" value="NZ_PVZC01000003.1"/>
</dbReference>
<gene>
    <name evidence="2" type="ORF">CLV72_103431</name>
</gene>
<dbReference type="PANTHER" id="PTHR42951:SF4">
    <property type="entry name" value="ACYL-COENZYME A THIOESTERASE MBLAC2"/>
    <property type="match status" value="1"/>
</dbReference>
<dbReference type="Pfam" id="PF00753">
    <property type="entry name" value="Lactamase_B"/>
    <property type="match status" value="1"/>
</dbReference>
<dbReference type="InterPro" id="IPR001279">
    <property type="entry name" value="Metallo-B-lactamas"/>
</dbReference>
<dbReference type="InterPro" id="IPR036866">
    <property type="entry name" value="RibonucZ/Hydroxyglut_hydro"/>
</dbReference>
<accession>A0A2T0Q7P3</accession>
<reference evidence="2 3" key="1">
    <citation type="submission" date="2018-03" db="EMBL/GenBank/DDBJ databases">
        <title>Genomic Encyclopedia of Archaeal and Bacterial Type Strains, Phase II (KMG-II): from individual species to whole genera.</title>
        <authorList>
            <person name="Goeker M."/>
        </authorList>
    </citation>
    <scope>NUCLEOTIDE SEQUENCE [LARGE SCALE GENOMIC DNA]</scope>
    <source>
        <strain evidence="2 3">DSM 45601</strain>
    </source>
</reference>
<name>A0A2T0Q7P3_9ACTN</name>
<dbReference type="GO" id="GO:0016787">
    <property type="term" value="F:hydrolase activity"/>
    <property type="evidence" value="ECO:0007669"/>
    <property type="project" value="UniProtKB-KW"/>
</dbReference>
<comment type="caution">
    <text evidence="2">The sequence shown here is derived from an EMBL/GenBank/DDBJ whole genome shotgun (WGS) entry which is preliminary data.</text>
</comment>
<dbReference type="InterPro" id="IPR050855">
    <property type="entry name" value="NDM-1-like"/>
</dbReference>
<dbReference type="CDD" id="cd07721">
    <property type="entry name" value="yflN-like_MBL-fold"/>
    <property type="match status" value="1"/>
</dbReference>
<organism evidence="2 3">
    <name type="scientific">Allonocardiopsis opalescens</name>
    <dbReference type="NCBI Taxonomy" id="1144618"/>
    <lineage>
        <taxon>Bacteria</taxon>
        <taxon>Bacillati</taxon>
        <taxon>Actinomycetota</taxon>
        <taxon>Actinomycetes</taxon>
        <taxon>Streptosporangiales</taxon>
        <taxon>Allonocardiopsis</taxon>
    </lineage>
</organism>
<dbReference type="Proteomes" id="UP000237846">
    <property type="component" value="Unassembled WGS sequence"/>
</dbReference>
<evidence type="ECO:0000313" key="3">
    <source>
        <dbReference type="Proteomes" id="UP000237846"/>
    </source>
</evidence>
<keyword evidence="3" id="KW-1185">Reference proteome</keyword>
<evidence type="ECO:0000259" key="1">
    <source>
        <dbReference type="SMART" id="SM00849"/>
    </source>
</evidence>
<dbReference type="AlphaFoldDB" id="A0A2T0Q7P3"/>
<proteinExistence type="predicted"/>
<sequence>MSTESDVEVVELLPHLHMLRFMVGQAYVWRDGASLTLIDAGPVGAGPGIARALRELGHGPEDVDRVVVTHFHEDHTGSLAEVAAWAGAVVVAHRADAPFVRGELAGPAPDFADWERELRATIPVTPPSPPARVDHEVDDGDVLDFGGGAQVVAVPGHTDGSIALYLPEPRVLFTGDTAANPGGQTMLGVFNLDRERTAASFLRLAGLDAEIACFGHGDPILSGASAALRAAATRLGS</sequence>
<dbReference type="EMBL" id="PVZC01000003">
    <property type="protein sequence ID" value="PRX99824.1"/>
    <property type="molecule type" value="Genomic_DNA"/>
</dbReference>
<protein>
    <submittedName>
        <fullName evidence="2">Glyoxylase-like metal-dependent hydrolase (Beta-lactamase superfamily II)</fullName>
    </submittedName>
</protein>
<evidence type="ECO:0000313" key="2">
    <source>
        <dbReference type="EMBL" id="PRX99824.1"/>
    </source>
</evidence>
<feature type="domain" description="Metallo-beta-lactamase" evidence="1">
    <location>
        <begin position="23"/>
        <end position="216"/>
    </location>
</feature>